<gene>
    <name evidence="2" type="ORF">Gohar_007021</name>
</gene>
<dbReference type="CDD" id="cd06222">
    <property type="entry name" value="RNase_H_like"/>
    <property type="match status" value="1"/>
</dbReference>
<evidence type="ECO:0000313" key="3">
    <source>
        <dbReference type="Proteomes" id="UP000593560"/>
    </source>
</evidence>
<organism evidence="2 3">
    <name type="scientific">Gossypium harknessii</name>
    <dbReference type="NCBI Taxonomy" id="34285"/>
    <lineage>
        <taxon>Eukaryota</taxon>
        <taxon>Viridiplantae</taxon>
        <taxon>Streptophyta</taxon>
        <taxon>Embryophyta</taxon>
        <taxon>Tracheophyta</taxon>
        <taxon>Spermatophyta</taxon>
        <taxon>Magnoliopsida</taxon>
        <taxon>eudicotyledons</taxon>
        <taxon>Gunneridae</taxon>
        <taxon>Pentapetalae</taxon>
        <taxon>rosids</taxon>
        <taxon>malvids</taxon>
        <taxon>Malvales</taxon>
        <taxon>Malvaceae</taxon>
        <taxon>Malvoideae</taxon>
        <taxon>Gossypium</taxon>
    </lineage>
</organism>
<dbReference type="PANTHER" id="PTHR47723">
    <property type="entry name" value="OS05G0353850 PROTEIN"/>
    <property type="match status" value="1"/>
</dbReference>
<reference evidence="2 3" key="1">
    <citation type="journal article" date="2019" name="Genome Biol. Evol.">
        <title>Insights into the evolution of the New World diploid cottons (Gossypium, subgenus Houzingenia) based on genome sequencing.</title>
        <authorList>
            <person name="Grover C.E."/>
            <person name="Arick M.A. 2nd"/>
            <person name="Thrash A."/>
            <person name="Conover J.L."/>
            <person name="Sanders W.S."/>
            <person name="Peterson D.G."/>
            <person name="Frelichowski J.E."/>
            <person name="Scheffler J.A."/>
            <person name="Scheffler B.E."/>
            <person name="Wendel J.F."/>
        </authorList>
    </citation>
    <scope>NUCLEOTIDE SEQUENCE [LARGE SCALE GENOMIC DNA]</scope>
    <source>
        <strain evidence="2">0</strain>
        <tissue evidence="2">Leaf</tissue>
    </source>
</reference>
<name>A0A7J9GF83_9ROSI</name>
<dbReference type="Gene3D" id="3.30.420.10">
    <property type="entry name" value="Ribonuclease H-like superfamily/Ribonuclease H"/>
    <property type="match status" value="1"/>
</dbReference>
<dbReference type="InterPro" id="IPR036397">
    <property type="entry name" value="RNaseH_sf"/>
</dbReference>
<dbReference type="PANTHER" id="PTHR47723:SF19">
    <property type="entry name" value="POLYNUCLEOTIDYL TRANSFERASE, RIBONUCLEASE H-LIKE SUPERFAMILY PROTEIN"/>
    <property type="match status" value="1"/>
</dbReference>
<dbReference type="Pfam" id="PF13456">
    <property type="entry name" value="RVT_3"/>
    <property type="match status" value="1"/>
</dbReference>
<proteinExistence type="predicted"/>
<dbReference type="EMBL" id="JABFAD010000004">
    <property type="protein sequence ID" value="MBA0796237.1"/>
    <property type="molecule type" value="Genomic_DNA"/>
</dbReference>
<dbReference type="Proteomes" id="UP000593560">
    <property type="component" value="Unassembled WGS sequence"/>
</dbReference>
<dbReference type="GO" id="GO:0003676">
    <property type="term" value="F:nucleic acid binding"/>
    <property type="evidence" value="ECO:0007669"/>
    <property type="project" value="InterPro"/>
</dbReference>
<feature type="domain" description="RNase H type-1" evidence="1">
    <location>
        <begin position="66"/>
        <end position="162"/>
    </location>
</feature>
<dbReference type="OrthoDB" id="10405671at2759"/>
<dbReference type="GO" id="GO:0004523">
    <property type="term" value="F:RNA-DNA hybrid ribonuclease activity"/>
    <property type="evidence" value="ECO:0007669"/>
    <property type="project" value="InterPro"/>
</dbReference>
<keyword evidence="3" id="KW-1185">Reference proteome</keyword>
<dbReference type="InterPro" id="IPR053151">
    <property type="entry name" value="RNase_H-like"/>
</dbReference>
<dbReference type="InterPro" id="IPR002156">
    <property type="entry name" value="RNaseH_domain"/>
</dbReference>
<protein>
    <recommendedName>
        <fullName evidence="1">RNase H type-1 domain-containing protein</fullName>
    </recommendedName>
</protein>
<dbReference type="AlphaFoldDB" id="A0A7J9GF83"/>
<evidence type="ECO:0000313" key="2">
    <source>
        <dbReference type="EMBL" id="MBA0796237.1"/>
    </source>
</evidence>
<evidence type="ECO:0000259" key="1">
    <source>
        <dbReference type="Pfam" id="PF13456"/>
    </source>
</evidence>
<accession>A0A7J9GF83</accession>
<sequence length="164" mass="18651">MQVERLQRCVVNDNHGTIYGSIPEDMIHAIRYCSAAKKNVEEIIKGSYSWAKQYVSLPKVNSTVRQGTRGVLRGEHDVQIIGFNQYLGKCSIHNAELWGILNSLSQVQEKQCNKVLIQTNSLEAIEAIQVSESMLSRSTLIRCIHHLLNNIGNWALEYIPRKEM</sequence>
<comment type="caution">
    <text evidence="2">The sequence shown here is derived from an EMBL/GenBank/DDBJ whole genome shotgun (WGS) entry which is preliminary data.</text>
</comment>
<dbReference type="InterPro" id="IPR044730">
    <property type="entry name" value="RNase_H-like_dom_plant"/>
</dbReference>